<evidence type="ECO:0000313" key="6">
    <source>
        <dbReference type="Proteomes" id="UP000235589"/>
    </source>
</evidence>
<name>A0A2K9P0R3_9FIRM</name>
<dbReference type="SUPFAM" id="SSF52518">
    <property type="entry name" value="Thiamin diphosphate-binding fold (THDP-binding)"/>
    <property type="match status" value="1"/>
</dbReference>
<accession>A0A2K9P0R3</accession>
<dbReference type="GeneID" id="98062119"/>
<evidence type="ECO:0000259" key="4">
    <source>
        <dbReference type="Pfam" id="PF00456"/>
    </source>
</evidence>
<organism evidence="5 6">
    <name type="scientific">Monoglobus pectinilyticus</name>
    <dbReference type="NCBI Taxonomy" id="1981510"/>
    <lineage>
        <taxon>Bacteria</taxon>
        <taxon>Bacillati</taxon>
        <taxon>Bacillota</taxon>
        <taxon>Clostridia</taxon>
        <taxon>Monoglobales</taxon>
        <taxon>Monoglobaceae</taxon>
        <taxon>Monoglobus</taxon>
    </lineage>
</organism>
<comment type="similarity">
    <text evidence="2">Belongs to the transketolase family.</text>
</comment>
<gene>
    <name evidence="5" type="ORF">B9O19_00693</name>
</gene>
<proteinExistence type="inferred from homology"/>
<protein>
    <submittedName>
        <fullName evidence="5">Transketolase, N-terminal domain</fullName>
    </submittedName>
</protein>
<dbReference type="CDD" id="cd02012">
    <property type="entry name" value="TPP_TK"/>
    <property type="match status" value="1"/>
</dbReference>
<reference evidence="5 6" key="1">
    <citation type="submission" date="2017-04" db="EMBL/GenBank/DDBJ databases">
        <title>Monoglobus pectinilyticus 14 draft genome.</title>
        <authorList>
            <person name="Kim C."/>
            <person name="Rosendale D.I."/>
            <person name="Kelly W.J."/>
            <person name="Tannock G.W."/>
            <person name="Patchett M.L."/>
            <person name="Jordens J.Z."/>
        </authorList>
    </citation>
    <scope>NUCLEOTIDE SEQUENCE [LARGE SCALE GENOMIC DNA]</scope>
    <source>
        <strain evidence="5 6">14</strain>
    </source>
</reference>
<dbReference type="Gene3D" id="3.40.50.970">
    <property type="match status" value="1"/>
</dbReference>
<dbReference type="InterPro" id="IPR029061">
    <property type="entry name" value="THDP-binding"/>
</dbReference>
<dbReference type="AlphaFoldDB" id="A0A2K9P0R3"/>
<comment type="cofactor">
    <cofactor evidence="1">
        <name>thiamine diphosphate</name>
        <dbReference type="ChEBI" id="CHEBI:58937"/>
    </cofactor>
</comment>
<dbReference type="Proteomes" id="UP000235589">
    <property type="component" value="Chromosome"/>
</dbReference>
<dbReference type="OrthoDB" id="8732661at2"/>
<evidence type="ECO:0000313" key="5">
    <source>
        <dbReference type="EMBL" id="AUO18876.1"/>
    </source>
</evidence>
<dbReference type="EMBL" id="CP020991">
    <property type="protein sequence ID" value="AUO18876.1"/>
    <property type="molecule type" value="Genomic_DNA"/>
</dbReference>
<sequence>MDSTELKDLKIHAAHVRKMALEAVHSAGAGHPGGSLSVADILTYLYFKEMNVNPKDAKNPERDRFVLSKGHCSPALYGILAEAGFIPKEDIKGFRNINSYLQGHPDMKNVNGVDMSTGSLGQGISCACGMALAGKLDNKSYRVYAAMGDGEIEEGEVWEAAMFAAHYKLDNLTAFLDYNGLQIDGDITKVMNSLPIDKKFEAFNWHVIHIDAHDFEQIKAAVEEAKQTKGMPTLVLAKSVKGKGVSFMEGQAAWHGAAPNDEQYAQAISELDAYIENLGGDK</sequence>
<feature type="domain" description="Transketolase N-terminal" evidence="4">
    <location>
        <begin position="13"/>
        <end position="267"/>
    </location>
</feature>
<keyword evidence="3" id="KW-0786">Thiamine pyrophosphate</keyword>
<dbReference type="KEGG" id="mpec:B9O19_00693"/>
<evidence type="ECO:0000256" key="3">
    <source>
        <dbReference type="ARBA" id="ARBA00023052"/>
    </source>
</evidence>
<dbReference type="Pfam" id="PF00456">
    <property type="entry name" value="Transketolase_N"/>
    <property type="match status" value="1"/>
</dbReference>
<dbReference type="PANTHER" id="PTHR47514">
    <property type="entry name" value="TRANSKETOLASE N-TERMINAL SECTION-RELATED"/>
    <property type="match status" value="1"/>
</dbReference>
<evidence type="ECO:0000256" key="2">
    <source>
        <dbReference type="ARBA" id="ARBA00007131"/>
    </source>
</evidence>
<dbReference type="PANTHER" id="PTHR47514:SF1">
    <property type="entry name" value="TRANSKETOLASE N-TERMINAL SECTION-RELATED"/>
    <property type="match status" value="1"/>
</dbReference>
<dbReference type="RefSeq" id="WP_102365128.1">
    <property type="nucleotide sequence ID" value="NZ_CP020991.1"/>
</dbReference>
<dbReference type="InterPro" id="IPR005474">
    <property type="entry name" value="Transketolase_N"/>
</dbReference>
<keyword evidence="6" id="KW-1185">Reference proteome</keyword>
<evidence type="ECO:0000256" key="1">
    <source>
        <dbReference type="ARBA" id="ARBA00001964"/>
    </source>
</evidence>